<sequence length="61" mass="7252">MFRFIFSIFKINVFFPFFLMGCRVFTTITTEKSLQNLNLKQKLIRKLSVHRSSSSSVQFLQ</sequence>
<feature type="transmembrane region" description="Helical" evidence="1">
    <location>
        <begin position="6"/>
        <end position="26"/>
    </location>
</feature>
<name>A0A0E9X337_ANGAN</name>
<protein>
    <submittedName>
        <fullName evidence="2">Uncharacterized protein</fullName>
    </submittedName>
</protein>
<reference evidence="2" key="2">
    <citation type="journal article" date="2015" name="Fish Shellfish Immunol.">
        <title>Early steps in the European eel (Anguilla anguilla)-Vibrio vulnificus interaction in the gills: Role of the RtxA13 toxin.</title>
        <authorList>
            <person name="Callol A."/>
            <person name="Pajuelo D."/>
            <person name="Ebbesson L."/>
            <person name="Teles M."/>
            <person name="MacKenzie S."/>
            <person name="Amaro C."/>
        </authorList>
    </citation>
    <scope>NUCLEOTIDE SEQUENCE</scope>
</reference>
<keyword evidence="1" id="KW-1133">Transmembrane helix</keyword>
<reference evidence="2" key="1">
    <citation type="submission" date="2014-11" db="EMBL/GenBank/DDBJ databases">
        <authorList>
            <person name="Amaro Gonzalez C."/>
        </authorList>
    </citation>
    <scope>NUCLEOTIDE SEQUENCE</scope>
</reference>
<organism evidence="2">
    <name type="scientific">Anguilla anguilla</name>
    <name type="common">European freshwater eel</name>
    <name type="synonym">Muraena anguilla</name>
    <dbReference type="NCBI Taxonomy" id="7936"/>
    <lineage>
        <taxon>Eukaryota</taxon>
        <taxon>Metazoa</taxon>
        <taxon>Chordata</taxon>
        <taxon>Craniata</taxon>
        <taxon>Vertebrata</taxon>
        <taxon>Euteleostomi</taxon>
        <taxon>Actinopterygii</taxon>
        <taxon>Neopterygii</taxon>
        <taxon>Teleostei</taxon>
        <taxon>Anguilliformes</taxon>
        <taxon>Anguillidae</taxon>
        <taxon>Anguilla</taxon>
    </lineage>
</organism>
<dbReference type="PROSITE" id="PS51257">
    <property type="entry name" value="PROKAR_LIPOPROTEIN"/>
    <property type="match status" value="1"/>
</dbReference>
<evidence type="ECO:0000313" key="2">
    <source>
        <dbReference type="EMBL" id="JAH96876.1"/>
    </source>
</evidence>
<keyword evidence="1" id="KW-0472">Membrane</keyword>
<proteinExistence type="predicted"/>
<keyword evidence="1" id="KW-0812">Transmembrane</keyword>
<accession>A0A0E9X337</accession>
<dbReference type="AlphaFoldDB" id="A0A0E9X337"/>
<evidence type="ECO:0000256" key="1">
    <source>
        <dbReference type="SAM" id="Phobius"/>
    </source>
</evidence>
<dbReference type="EMBL" id="GBXM01011701">
    <property type="protein sequence ID" value="JAH96876.1"/>
    <property type="molecule type" value="Transcribed_RNA"/>
</dbReference>